<keyword evidence="6" id="KW-1185">Reference proteome</keyword>
<dbReference type="GO" id="GO:0043565">
    <property type="term" value="F:sequence-specific DNA binding"/>
    <property type="evidence" value="ECO:0007669"/>
    <property type="project" value="InterPro"/>
</dbReference>
<keyword evidence="3" id="KW-0804">Transcription</keyword>
<evidence type="ECO:0000313" key="5">
    <source>
        <dbReference type="EMBL" id="AJY46277.1"/>
    </source>
</evidence>
<dbReference type="InterPro" id="IPR018060">
    <property type="entry name" value="HTH_AraC"/>
</dbReference>
<evidence type="ECO:0000313" key="6">
    <source>
        <dbReference type="Proteomes" id="UP000032611"/>
    </source>
</evidence>
<dbReference type="InterPro" id="IPR029062">
    <property type="entry name" value="Class_I_gatase-like"/>
</dbReference>
<organism evidence="5 6">
    <name type="scientific">Martelella endophytica</name>
    <dbReference type="NCBI Taxonomy" id="1486262"/>
    <lineage>
        <taxon>Bacteria</taxon>
        <taxon>Pseudomonadati</taxon>
        <taxon>Pseudomonadota</taxon>
        <taxon>Alphaproteobacteria</taxon>
        <taxon>Hyphomicrobiales</taxon>
        <taxon>Aurantimonadaceae</taxon>
        <taxon>Martelella</taxon>
    </lineage>
</organism>
<dbReference type="Gene3D" id="3.40.50.880">
    <property type="match status" value="1"/>
</dbReference>
<accession>A0A0D5LR82</accession>
<evidence type="ECO:0000256" key="1">
    <source>
        <dbReference type="ARBA" id="ARBA00023015"/>
    </source>
</evidence>
<dbReference type="Pfam" id="PF12833">
    <property type="entry name" value="HTH_18"/>
    <property type="match status" value="1"/>
</dbReference>
<dbReference type="SUPFAM" id="SSF46689">
    <property type="entry name" value="Homeodomain-like"/>
    <property type="match status" value="1"/>
</dbReference>
<evidence type="ECO:0000256" key="3">
    <source>
        <dbReference type="ARBA" id="ARBA00023163"/>
    </source>
</evidence>
<dbReference type="PATRIC" id="fig|1486262.3.peg.2547"/>
<dbReference type="PANTHER" id="PTHR43130">
    <property type="entry name" value="ARAC-FAMILY TRANSCRIPTIONAL REGULATOR"/>
    <property type="match status" value="1"/>
</dbReference>
<dbReference type="InterPro" id="IPR020449">
    <property type="entry name" value="Tscrpt_reg_AraC-type_HTH"/>
</dbReference>
<dbReference type="AlphaFoldDB" id="A0A0D5LR82"/>
<dbReference type="InterPro" id="IPR009057">
    <property type="entry name" value="Homeodomain-like_sf"/>
</dbReference>
<dbReference type="SMART" id="SM00342">
    <property type="entry name" value="HTH_ARAC"/>
    <property type="match status" value="1"/>
</dbReference>
<dbReference type="GO" id="GO:0003700">
    <property type="term" value="F:DNA-binding transcription factor activity"/>
    <property type="evidence" value="ECO:0007669"/>
    <property type="project" value="InterPro"/>
</dbReference>
<dbReference type="SUPFAM" id="SSF52317">
    <property type="entry name" value="Class I glutamine amidotransferase-like"/>
    <property type="match status" value="1"/>
</dbReference>
<proteinExistence type="predicted"/>
<keyword evidence="2" id="KW-0238">DNA-binding</keyword>
<dbReference type="PANTHER" id="PTHR43130:SF3">
    <property type="entry name" value="HTH-TYPE TRANSCRIPTIONAL REGULATOR RV1931C"/>
    <property type="match status" value="1"/>
</dbReference>
<feature type="domain" description="HTH araC/xylS-type" evidence="4">
    <location>
        <begin position="221"/>
        <end position="319"/>
    </location>
</feature>
<dbReference type="PROSITE" id="PS00041">
    <property type="entry name" value="HTH_ARAC_FAMILY_1"/>
    <property type="match status" value="1"/>
</dbReference>
<name>A0A0D5LR82_MAREN</name>
<reference evidence="5 6" key="1">
    <citation type="journal article" date="2015" name="Genome Announc.">
        <title>Complete genome sequence of Martelella endophytica YC6887, which has antifungal activity associated with a halophyte.</title>
        <authorList>
            <person name="Khan A."/>
            <person name="Khan H."/>
            <person name="Chung E.J."/>
            <person name="Hossain M.T."/>
            <person name="Chung Y.R."/>
        </authorList>
    </citation>
    <scope>NUCLEOTIDE SEQUENCE [LARGE SCALE GENOMIC DNA]</scope>
    <source>
        <strain evidence="5">YC6887</strain>
    </source>
</reference>
<protein>
    <submittedName>
        <fullName evidence="5">Transcriptional regulator</fullName>
    </submittedName>
</protein>
<dbReference type="Proteomes" id="UP000032611">
    <property type="component" value="Chromosome"/>
</dbReference>
<dbReference type="EMBL" id="CP010803">
    <property type="protein sequence ID" value="AJY46277.1"/>
    <property type="molecule type" value="Genomic_DNA"/>
</dbReference>
<dbReference type="OrthoDB" id="9793400at2"/>
<dbReference type="HOGENOM" id="CLU_000445_59_0_5"/>
<sequence length="322" mass="35191">MTSSAIRPGHTFGFILVPGFALMSYASATEPLRAANLLAGQELFRWQTFSIDGGPVASSSGASVPCAKLTAEGALPHFMFVCAGGTPDAWHMPKLTAALRRLARRGDMLGGISGGPYLLAEAGLLDGRDFTIHWEHAAALIEAFPHLQPRQARFVMDGNRITCGGGVAPLDMMHAIIAERMGEAFARRVSDWYLHTAVAPSAAPQRAVIAERYNVNHPVLLNVLEKMEATIESPLTRRAMAAFAGISDRHLDRLFNAHMNTHYRDIYRAIRLAHARRLMQQSPLSLAEIAYATGFSSAAHFSRAFSEHYGHPPSKERRRPGL</sequence>
<dbReference type="InterPro" id="IPR002818">
    <property type="entry name" value="DJ-1/PfpI"/>
</dbReference>
<dbReference type="Gene3D" id="1.10.10.60">
    <property type="entry name" value="Homeodomain-like"/>
    <property type="match status" value="1"/>
</dbReference>
<dbReference type="PRINTS" id="PR00032">
    <property type="entry name" value="HTHARAC"/>
</dbReference>
<dbReference type="STRING" id="1486262.TM49_12310"/>
<dbReference type="CDD" id="cd03136">
    <property type="entry name" value="GATase1_AraC_ArgR_like"/>
    <property type="match status" value="1"/>
</dbReference>
<dbReference type="InterPro" id="IPR052158">
    <property type="entry name" value="INH-QAR"/>
</dbReference>
<keyword evidence="1" id="KW-0805">Transcription regulation</keyword>
<dbReference type="Pfam" id="PF01965">
    <property type="entry name" value="DJ-1_PfpI"/>
    <property type="match status" value="1"/>
</dbReference>
<dbReference type="RefSeq" id="WP_045681611.1">
    <property type="nucleotide sequence ID" value="NZ_CP010803.1"/>
</dbReference>
<evidence type="ECO:0000259" key="4">
    <source>
        <dbReference type="PROSITE" id="PS01124"/>
    </source>
</evidence>
<dbReference type="PROSITE" id="PS01124">
    <property type="entry name" value="HTH_ARAC_FAMILY_2"/>
    <property type="match status" value="1"/>
</dbReference>
<gene>
    <name evidence="5" type="ORF">TM49_12310</name>
</gene>
<dbReference type="InterPro" id="IPR018062">
    <property type="entry name" value="HTH_AraC-typ_CS"/>
</dbReference>
<evidence type="ECO:0000256" key="2">
    <source>
        <dbReference type="ARBA" id="ARBA00023125"/>
    </source>
</evidence>
<dbReference type="KEGG" id="mey:TM49_12310"/>